<dbReference type="SUPFAM" id="SSF56219">
    <property type="entry name" value="DNase I-like"/>
    <property type="match status" value="1"/>
</dbReference>
<organism evidence="1 2">
    <name type="scientific">Ladona fulva</name>
    <name type="common">Scarce chaser dragonfly</name>
    <name type="synonym">Libellula fulva</name>
    <dbReference type="NCBI Taxonomy" id="123851"/>
    <lineage>
        <taxon>Eukaryota</taxon>
        <taxon>Metazoa</taxon>
        <taxon>Ecdysozoa</taxon>
        <taxon>Arthropoda</taxon>
        <taxon>Hexapoda</taxon>
        <taxon>Insecta</taxon>
        <taxon>Pterygota</taxon>
        <taxon>Palaeoptera</taxon>
        <taxon>Odonata</taxon>
        <taxon>Epiprocta</taxon>
        <taxon>Anisoptera</taxon>
        <taxon>Libelluloidea</taxon>
        <taxon>Libellulidae</taxon>
        <taxon>Ladona</taxon>
    </lineage>
</organism>
<dbReference type="Gene3D" id="3.60.10.10">
    <property type="entry name" value="Endonuclease/exonuclease/phosphatase"/>
    <property type="match status" value="1"/>
</dbReference>
<reference evidence="1" key="1">
    <citation type="submission" date="2013-04" db="EMBL/GenBank/DDBJ databases">
        <authorList>
            <person name="Qu J."/>
            <person name="Murali S.C."/>
            <person name="Bandaranaike D."/>
            <person name="Bellair M."/>
            <person name="Blankenburg K."/>
            <person name="Chao H."/>
            <person name="Dinh H."/>
            <person name="Doddapaneni H."/>
            <person name="Downs B."/>
            <person name="Dugan-Rocha S."/>
            <person name="Elkadiri S."/>
            <person name="Gnanaolivu R.D."/>
            <person name="Hernandez B."/>
            <person name="Javaid M."/>
            <person name="Jayaseelan J.C."/>
            <person name="Lee S."/>
            <person name="Li M."/>
            <person name="Ming W."/>
            <person name="Munidasa M."/>
            <person name="Muniz J."/>
            <person name="Nguyen L."/>
            <person name="Ongeri F."/>
            <person name="Osuji N."/>
            <person name="Pu L.-L."/>
            <person name="Puazo M."/>
            <person name="Qu C."/>
            <person name="Quiroz J."/>
            <person name="Raj R."/>
            <person name="Weissenberger G."/>
            <person name="Xin Y."/>
            <person name="Zou X."/>
            <person name="Han Y."/>
            <person name="Richards S."/>
            <person name="Worley K."/>
            <person name="Muzny D."/>
            <person name="Gibbs R."/>
        </authorList>
    </citation>
    <scope>NUCLEOTIDE SEQUENCE</scope>
    <source>
        <strain evidence="1">Sampled in the wild</strain>
    </source>
</reference>
<dbReference type="InterPro" id="IPR036691">
    <property type="entry name" value="Endo/exonu/phosph_ase_sf"/>
</dbReference>
<accession>A0A8K0KG02</accession>
<keyword evidence="2" id="KW-1185">Reference proteome</keyword>
<reference evidence="1" key="2">
    <citation type="submission" date="2017-10" db="EMBL/GenBank/DDBJ databases">
        <title>Ladona fulva Genome sequencing and assembly.</title>
        <authorList>
            <person name="Murali S."/>
            <person name="Richards S."/>
            <person name="Bandaranaike D."/>
            <person name="Bellair M."/>
            <person name="Blankenburg K."/>
            <person name="Chao H."/>
            <person name="Dinh H."/>
            <person name="Doddapaneni H."/>
            <person name="Dugan-Rocha S."/>
            <person name="Elkadiri S."/>
            <person name="Gnanaolivu R."/>
            <person name="Hernandez B."/>
            <person name="Skinner E."/>
            <person name="Javaid M."/>
            <person name="Lee S."/>
            <person name="Li M."/>
            <person name="Ming W."/>
            <person name="Munidasa M."/>
            <person name="Muniz J."/>
            <person name="Nguyen L."/>
            <person name="Hughes D."/>
            <person name="Osuji N."/>
            <person name="Pu L.-L."/>
            <person name="Puazo M."/>
            <person name="Qu C."/>
            <person name="Quiroz J."/>
            <person name="Raj R."/>
            <person name="Weissenberger G."/>
            <person name="Xin Y."/>
            <person name="Zou X."/>
            <person name="Han Y."/>
            <person name="Worley K."/>
            <person name="Muzny D."/>
            <person name="Gibbs R."/>
        </authorList>
    </citation>
    <scope>NUCLEOTIDE SEQUENCE</scope>
    <source>
        <strain evidence="1">Sampled in the wild</strain>
    </source>
</reference>
<sequence length="380" mass="43271">MVFKLTSTNSNGAKLFRFLQHANLQVFSPNQPTYQTRSCTSLLDFIIVKDVDNITSPMVFRELNSDHYPILFSISGNISSIPHSPGNIRELFTTRNRIKRLYQTYHAPEDFELLKQLNYNIKQKIAAFKNKSWNNYLSTLSFEDHTLWQCCKRLTRPSSTSHPLNQGGALLFDPEVKAEYMASYLSSIMTDDAHEFSRNPAVEITNDLLGIIPTNDPVLTTEAQVANIIKTLVSNKAPGPDQFSNRILKTAAKIPLFLFLITNLFNACHSCIYFPDAWKIGHMILLPNPAKTQPQPPTIDSSLSFLLYQRTSSWLRLLDPDSFLAAFHKLLSSKERELVKEVQFWSVRRRISDVIIAKRLFGCLIFPVNKKSSQMVAVGH</sequence>
<proteinExistence type="predicted"/>
<evidence type="ECO:0000313" key="1">
    <source>
        <dbReference type="EMBL" id="KAG8233519.1"/>
    </source>
</evidence>
<evidence type="ECO:0008006" key="3">
    <source>
        <dbReference type="Google" id="ProtNLM"/>
    </source>
</evidence>
<comment type="caution">
    <text evidence="1">The sequence shown here is derived from an EMBL/GenBank/DDBJ whole genome shotgun (WGS) entry which is preliminary data.</text>
</comment>
<evidence type="ECO:0000313" key="2">
    <source>
        <dbReference type="Proteomes" id="UP000792457"/>
    </source>
</evidence>
<dbReference type="Proteomes" id="UP000792457">
    <property type="component" value="Unassembled WGS sequence"/>
</dbReference>
<dbReference type="OrthoDB" id="416454at2759"/>
<name>A0A8K0KG02_LADFU</name>
<dbReference type="AlphaFoldDB" id="A0A8K0KG02"/>
<protein>
    <recommendedName>
        <fullName evidence="3">Reverse transcriptase</fullName>
    </recommendedName>
</protein>
<gene>
    <name evidence="1" type="ORF">J437_LFUL011680</name>
</gene>
<dbReference type="EMBL" id="KZ308723">
    <property type="protein sequence ID" value="KAG8233519.1"/>
    <property type="molecule type" value="Genomic_DNA"/>
</dbReference>